<dbReference type="AlphaFoldDB" id="A0AA48M339"/>
<dbReference type="InterPro" id="IPR058624">
    <property type="entry name" value="MdtA-like_HH"/>
</dbReference>
<dbReference type="GO" id="GO:0046677">
    <property type="term" value="P:response to antibiotic"/>
    <property type="evidence" value="ECO:0007669"/>
    <property type="project" value="TreeGrafter"/>
</dbReference>
<evidence type="ECO:0000313" key="7">
    <source>
        <dbReference type="EMBL" id="CAJ0890385.1"/>
    </source>
</evidence>
<dbReference type="GO" id="GO:0022857">
    <property type="term" value="F:transmembrane transporter activity"/>
    <property type="evidence" value="ECO:0007669"/>
    <property type="project" value="InterPro"/>
</dbReference>
<organism evidence="7">
    <name type="scientific">freshwater sediment metagenome</name>
    <dbReference type="NCBI Taxonomy" id="556182"/>
    <lineage>
        <taxon>unclassified sequences</taxon>
        <taxon>metagenomes</taxon>
        <taxon>ecological metagenomes</taxon>
    </lineage>
</organism>
<dbReference type="Pfam" id="PF25967">
    <property type="entry name" value="RND-MFP_C"/>
    <property type="match status" value="1"/>
</dbReference>
<protein>
    <recommendedName>
        <fullName evidence="8">RND efflux pump membrane fusion protein barrel-sandwich domain-containing protein</fullName>
    </recommendedName>
</protein>
<dbReference type="SUPFAM" id="SSF111369">
    <property type="entry name" value="HlyD-like secretion proteins"/>
    <property type="match status" value="1"/>
</dbReference>
<gene>
    <name evidence="7" type="ORF">AMST5_04046</name>
</gene>
<dbReference type="NCBIfam" id="TIGR01730">
    <property type="entry name" value="RND_mfp"/>
    <property type="match status" value="1"/>
</dbReference>
<dbReference type="Gene3D" id="2.40.420.20">
    <property type="match status" value="1"/>
</dbReference>
<dbReference type="InterPro" id="IPR058625">
    <property type="entry name" value="MdtA-like_BSH"/>
</dbReference>
<dbReference type="InterPro" id="IPR006143">
    <property type="entry name" value="RND_pump_MFP"/>
</dbReference>
<evidence type="ECO:0008006" key="8">
    <source>
        <dbReference type="Google" id="ProtNLM"/>
    </source>
</evidence>
<dbReference type="GO" id="GO:0005886">
    <property type="term" value="C:plasma membrane"/>
    <property type="evidence" value="ECO:0007669"/>
    <property type="project" value="TreeGrafter"/>
</dbReference>
<dbReference type="InterPro" id="IPR058626">
    <property type="entry name" value="MdtA-like_b-barrel"/>
</dbReference>
<evidence type="ECO:0000259" key="4">
    <source>
        <dbReference type="Pfam" id="PF25917"/>
    </source>
</evidence>
<proteinExistence type="predicted"/>
<dbReference type="Gene3D" id="2.40.50.100">
    <property type="match status" value="1"/>
</dbReference>
<evidence type="ECO:0000259" key="5">
    <source>
        <dbReference type="Pfam" id="PF25944"/>
    </source>
</evidence>
<feature type="domain" description="Multidrug resistance protein MdtA-like C-terminal permuted SH3" evidence="6">
    <location>
        <begin position="339"/>
        <end position="398"/>
    </location>
</feature>
<dbReference type="InterPro" id="IPR058627">
    <property type="entry name" value="MdtA-like_C"/>
</dbReference>
<reference evidence="7" key="1">
    <citation type="submission" date="2023-07" db="EMBL/GenBank/DDBJ databases">
        <authorList>
            <person name="Pelsma A.J. K."/>
        </authorList>
    </citation>
    <scope>NUCLEOTIDE SEQUENCE</scope>
</reference>
<comment type="subcellular location">
    <subcellularLocation>
        <location evidence="1">Cell envelope</location>
    </subcellularLocation>
</comment>
<dbReference type="Gene3D" id="2.40.30.170">
    <property type="match status" value="1"/>
</dbReference>
<feature type="coiled-coil region" evidence="2">
    <location>
        <begin position="175"/>
        <end position="202"/>
    </location>
</feature>
<feature type="domain" description="Multidrug resistance protein MdtA-like barrel-sandwich hybrid" evidence="4">
    <location>
        <begin position="96"/>
        <end position="228"/>
    </location>
</feature>
<keyword evidence="2" id="KW-0175">Coiled coil</keyword>
<evidence type="ECO:0000256" key="2">
    <source>
        <dbReference type="SAM" id="Coils"/>
    </source>
</evidence>
<evidence type="ECO:0000259" key="6">
    <source>
        <dbReference type="Pfam" id="PF25967"/>
    </source>
</evidence>
<name>A0AA48M339_9ZZZZ</name>
<feature type="domain" description="Multidrug resistance protein MdtA-like alpha-helical hairpin" evidence="3">
    <location>
        <begin position="137"/>
        <end position="206"/>
    </location>
</feature>
<accession>A0AA48M339</accession>
<evidence type="ECO:0000259" key="3">
    <source>
        <dbReference type="Pfam" id="PF25876"/>
    </source>
</evidence>
<dbReference type="PANTHER" id="PTHR30158:SF24">
    <property type="entry name" value="HLYD FAMILY SECRETION PROTEIN"/>
    <property type="match status" value="1"/>
</dbReference>
<feature type="domain" description="Multidrug resistance protein MdtA-like beta-barrel" evidence="5">
    <location>
        <begin position="244"/>
        <end position="333"/>
    </location>
</feature>
<dbReference type="Gene3D" id="1.10.287.470">
    <property type="entry name" value="Helix hairpin bin"/>
    <property type="match status" value="1"/>
</dbReference>
<dbReference type="PANTHER" id="PTHR30158">
    <property type="entry name" value="ACRA/E-RELATED COMPONENT OF DRUG EFFLUX TRANSPORTER"/>
    <property type="match status" value="1"/>
</dbReference>
<dbReference type="Pfam" id="PF25944">
    <property type="entry name" value="Beta-barrel_RND"/>
    <property type="match status" value="1"/>
</dbReference>
<dbReference type="EMBL" id="OY288114">
    <property type="protein sequence ID" value="CAJ0890385.1"/>
    <property type="molecule type" value="Genomic_DNA"/>
</dbReference>
<dbReference type="Pfam" id="PF25876">
    <property type="entry name" value="HH_MFP_RND"/>
    <property type="match status" value="1"/>
</dbReference>
<evidence type="ECO:0000256" key="1">
    <source>
        <dbReference type="ARBA" id="ARBA00004196"/>
    </source>
</evidence>
<dbReference type="Pfam" id="PF25917">
    <property type="entry name" value="BSH_RND"/>
    <property type="match status" value="1"/>
</dbReference>
<sequence>MRKGLFVSKHAASPASDPYFTRAAIFLFLSACLLMSGEGRAASWWGKISDQRVAADLMKLAAAEPAREPPTLPVAAPLQQKVTEYIELTGNAASTNTVSLIARVEGYLEKVHFLDGQIVKKGDLLFTIQQDQYKSQLVQAEAQVRAQAAALAYAQIEVDRYRGLRRKGAAAQVVVDNWNFQAKKSEAELASAKAQVEIAKLNLSYTEVRAPFDGQMGKHLVDPGNTVGGPGQPSTLAEIIQLDPIYVVANLSEQEVRRVRQALGNHRLSLAELHDTPVDVGFEAGQDYPYHGFIQYVAPAIDPKTGTMLVRGLLQNPDRRLLPGFFVRIRLPAGKVIPNALLVPNRAVQTDQGGRFLVVVGADDVLEKRYVELGETEGELRVILSGLKPNEHVVIGDLWRANPGNRITPRLTTLEKGAGGSSQP</sequence>
<dbReference type="GO" id="GO:0030313">
    <property type="term" value="C:cell envelope"/>
    <property type="evidence" value="ECO:0007669"/>
    <property type="project" value="UniProtKB-SubCell"/>
</dbReference>